<dbReference type="RefSeq" id="WP_183721025.1">
    <property type="nucleotide sequence ID" value="NZ_JACHGO010000007.1"/>
</dbReference>
<dbReference type="Proteomes" id="UP000539075">
    <property type="component" value="Unassembled WGS sequence"/>
</dbReference>
<comment type="caution">
    <text evidence="1">The sequence shown here is derived from an EMBL/GenBank/DDBJ whole genome shotgun (WGS) entry which is preliminary data.</text>
</comment>
<protein>
    <submittedName>
        <fullName evidence="1">Uncharacterized protein</fullName>
    </submittedName>
</protein>
<name>A0A7W8C4J8_9BACT</name>
<dbReference type="EMBL" id="JACHGO010000007">
    <property type="protein sequence ID" value="MBB5144312.1"/>
    <property type="molecule type" value="Genomic_DNA"/>
</dbReference>
<accession>A0A7W8C4J8</accession>
<dbReference type="AlphaFoldDB" id="A0A7W8C4J8"/>
<gene>
    <name evidence="1" type="ORF">HNQ38_002423</name>
</gene>
<keyword evidence="2" id="KW-1185">Reference proteome</keyword>
<proteinExistence type="predicted"/>
<evidence type="ECO:0000313" key="1">
    <source>
        <dbReference type="EMBL" id="MBB5144312.1"/>
    </source>
</evidence>
<evidence type="ECO:0000313" key="2">
    <source>
        <dbReference type="Proteomes" id="UP000539075"/>
    </source>
</evidence>
<sequence length="401" mass="46873">MPNRAPSFPRYLNPLPHSGFWGTLAFEPPCVRMLFRMDSLCLAQTLFSIAEIMGESVSIKIDDNTYLPNFGFVIFSDRENNYESDVIENKGISKKELIKALEKDGIINIFDVKANNKRTFVDCLLNRNVDIESLYHLIRKSIPMLPSRRRAKSFLNVLSYTTTENATKLLCQKSMRRIGLMNRFIFIKDNLLNRDDSFNETFETIIKTSLQISKKHKETIFRITASDKNDIDSNCNNINLMLKEIPFIKDNIRNLSELYRSTSIKIYCILRFLKKDSFPNSPNWAWSHADVLARKLINEKIYLLEKISKNKLLYKNLSEFLKPREIIASREIQRKFQYADKAVLHSYINHFLELEILSKQLCTRFKGKKLPQLFHVVGERIDTDGGIKWELYPPSVMIQDF</sequence>
<organism evidence="1 2">
    <name type="scientific">Desulfovibrio intestinalis</name>
    <dbReference type="NCBI Taxonomy" id="58621"/>
    <lineage>
        <taxon>Bacteria</taxon>
        <taxon>Pseudomonadati</taxon>
        <taxon>Thermodesulfobacteriota</taxon>
        <taxon>Desulfovibrionia</taxon>
        <taxon>Desulfovibrionales</taxon>
        <taxon>Desulfovibrionaceae</taxon>
        <taxon>Desulfovibrio</taxon>
    </lineage>
</organism>
<reference evidence="1 2" key="1">
    <citation type="submission" date="2020-08" db="EMBL/GenBank/DDBJ databases">
        <title>Genomic Encyclopedia of Type Strains, Phase IV (KMG-IV): sequencing the most valuable type-strain genomes for metagenomic binning, comparative biology and taxonomic classification.</title>
        <authorList>
            <person name="Goeker M."/>
        </authorList>
    </citation>
    <scope>NUCLEOTIDE SEQUENCE [LARGE SCALE GENOMIC DNA]</scope>
    <source>
        <strain evidence="1 2">DSM 11275</strain>
    </source>
</reference>